<evidence type="ECO:0000256" key="15">
    <source>
        <dbReference type="SAM" id="Phobius"/>
    </source>
</evidence>
<keyword evidence="4 15" id="KW-0812">Transmembrane</keyword>
<dbReference type="InterPro" id="IPR017979">
    <property type="entry name" value="GPCR_3_CS"/>
</dbReference>
<reference evidence="18" key="4">
    <citation type="submission" date="2025-09" db="UniProtKB">
        <authorList>
            <consortium name="Ensembl"/>
        </authorList>
    </citation>
    <scope>IDENTIFICATION</scope>
</reference>
<dbReference type="RefSeq" id="XP_022528903.1">
    <property type="nucleotide sequence ID" value="XM_022673182.2"/>
</dbReference>
<evidence type="ECO:0000256" key="6">
    <source>
        <dbReference type="ARBA" id="ARBA00022989"/>
    </source>
</evidence>
<dbReference type="InterPro" id="IPR011500">
    <property type="entry name" value="GPCR_3_9-Cys_dom"/>
</dbReference>
<dbReference type="InterPro" id="IPR038550">
    <property type="entry name" value="GPCR_3_9-Cys_sf"/>
</dbReference>
<dbReference type="GO" id="GO:0006874">
    <property type="term" value="P:intracellular calcium ion homeostasis"/>
    <property type="evidence" value="ECO:0007669"/>
    <property type="project" value="Ensembl"/>
</dbReference>
<keyword evidence="8 15" id="KW-0472">Membrane</keyword>
<dbReference type="PANTHER" id="PTHR24061">
    <property type="entry name" value="CALCIUM-SENSING RECEPTOR-RELATED"/>
    <property type="match status" value="1"/>
</dbReference>
<evidence type="ECO:0000256" key="2">
    <source>
        <dbReference type="ARBA" id="ARBA00011748"/>
    </source>
</evidence>
<dbReference type="KEGG" id="amex:103040143"/>
<feature type="transmembrane region" description="Helical" evidence="15">
    <location>
        <begin position="634"/>
        <end position="655"/>
    </location>
</feature>
<reference evidence="19" key="2">
    <citation type="journal article" date="2014" name="Nat. Commun.">
        <title>The cavefish genome reveals candidate genes for eye loss.</title>
        <authorList>
            <person name="McGaugh S.E."/>
            <person name="Gross J.B."/>
            <person name="Aken B."/>
            <person name="Blin M."/>
            <person name="Borowsky R."/>
            <person name="Chalopin D."/>
            <person name="Hinaux H."/>
            <person name="Jeffery W.R."/>
            <person name="Keene A."/>
            <person name="Ma L."/>
            <person name="Minx P."/>
            <person name="Murphy D."/>
            <person name="O'Quin K.E."/>
            <person name="Retaux S."/>
            <person name="Rohner N."/>
            <person name="Searle S.M."/>
            <person name="Stahl B.A."/>
            <person name="Tabin C."/>
            <person name="Volff J.N."/>
            <person name="Yoshizawa M."/>
            <person name="Warren W.C."/>
        </authorList>
    </citation>
    <scope>NUCLEOTIDE SEQUENCE [LARGE SCALE GENOMIC DNA]</scope>
    <source>
        <strain evidence="19">female</strain>
    </source>
</reference>
<feature type="domain" description="G-protein coupled receptors family 3 profile" evidence="17">
    <location>
        <begin position="564"/>
        <end position="824"/>
    </location>
</feature>
<dbReference type="SUPFAM" id="SSF53822">
    <property type="entry name" value="Periplasmic binding protein-like I"/>
    <property type="match status" value="1"/>
</dbReference>
<dbReference type="Gene3D" id="3.40.50.2300">
    <property type="match status" value="2"/>
</dbReference>
<dbReference type="Proteomes" id="UP000018467">
    <property type="component" value="Unassembled WGS sequence"/>
</dbReference>
<reference evidence="19" key="1">
    <citation type="submission" date="2013-03" db="EMBL/GenBank/DDBJ databases">
        <authorList>
            <person name="Jeffery W."/>
            <person name="Warren W."/>
            <person name="Wilson R.K."/>
        </authorList>
    </citation>
    <scope>NUCLEOTIDE SEQUENCE</scope>
    <source>
        <strain evidence="19">female</strain>
    </source>
</reference>
<dbReference type="InterPro" id="IPR028082">
    <property type="entry name" value="Peripla_BP_I"/>
</dbReference>
<evidence type="ECO:0000256" key="7">
    <source>
        <dbReference type="ARBA" id="ARBA00023040"/>
    </source>
</evidence>
<feature type="signal peptide" evidence="16">
    <location>
        <begin position="1"/>
        <end position="21"/>
    </location>
</feature>
<dbReference type="InterPro" id="IPR017978">
    <property type="entry name" value="GPCR_3_C"/>
</dbReference>
<name>A0A3B1IQR0_ASTMX</name>
<dbReference type="FunCoup" id="A0A3B1IQR0">
    <property type="interactions" value="1109"/>
</dbReference>
<dbReference type="PRINTS" id="PR01176">
    <property type="entry name" value="GABABRECEPTR"/>
</dbReference>
<keyword evidence="6 15" id="KW-1133">Transmembrane helix</keyword>
<dbReference type="GO" id="GO:0016595">
    <property type="term" value="F:glutamate binding"/>
    <property type="evidence" value="ECO:0007669"/>
    <property type="project" value="Ensembl"/>
</dbReference>
<evidence type="ECO:0000259" key="17">
    <source>
        <dbReference type="PROSITE" id="PS50259"/>
    </source>
</evidence>
<evidence type="ECO:0000256" key="14">
    <source>
        <dbReference type="ARBA" id="ARBA00039774"/>
    </source>
</evidence>
<dbReference type="GeneID" id="103040143"/>
<dbReference type="GeneTree" id="ENSGT00940000158416"/>
<accession>A0A3B1IQR0</accession>
<dbReference type="InterPro" id="IPR000337">
    <property type="entry name" value="GPCR_3"/>
</dbReference>
<dbReference type="Ensembl" id="ENSAMXT00000056988.1">
    <property type="protein sequence ID" value="ENSAMXP00000031544.1"/>
    <property type="gene ID" value="ENSAMXG00000035245.1"/>
</dbReference>
<dbReference type="InterPro" id="IPR000068">
    <property type="entry name" value="GPCR_3_Ca_sens_rcpt-rel"/>
</dbReference>
<evidence type="ECO:0000256" key="5">
    <source>
        <dbReference type="ARBA" id="ARBA00022729"/>
    </source>
</evidence>
<evidence type="ECO:0000256" key="9">
    <source>
        <dbReference type="ARBA" id="ARBA00023157"/>
    </source>
</evidence>
<dbReference type="InParanoid" id="A0A3B1IQR0"/>
<sequence length="893" mass="99365">MSYRPFLSLLVLLMLLALTEQVSDALQRKTKKSQAVASGNVIIGGLFPIHSSVKKPAVVSQPKEYTCTGFSTTGLVQSLAMIHAIEVVNNSTLLSSLGIRLGYKIHDTCSDVTTALRATEDLMQREMECYSTTNFFNMSDCIQPTTAVIGAYHSETSIAVARDLNLQEIPQISYASSADILSDKSRFPGFFRTVPSDMHQTSAMVKLLKENKWTWVGVITTDGDYGRSALDSFMSQAFLAGICLAFKEVLPDSVSNSPKLQSAVSRTVRTLNFNTKVKVVVSFAKPEHMRLLFQELHSGQSSFPRLWVASDNWSTSEDVIDPGELNQNTRVIGFSFESRDVTPFKEFLKNLELNSEVQANNSFLKDFYSNNKPQAVEKLINTIDAGKGTIFSIQMAVSAVAQAVAKQCSARDCTVPGSLQPWELLQGMTNSTFKMDGVSYSFDDSGDVDLGYYISLWDTTGQSVTTHNVVSIYNQRNANFSVSNLQLNITSKCSDSCRPGQFKKTDEGQHTCCYSCIDCPENQFSNGTDMDECHRCNAHSEWSDPGSSKCELKTLEYLDWNDVFAVILLTLAAVGIVVVFLVSLLFLSHRDSPVVKAAGGPLCQLILLSLVGSFVSSVFFVGKPTDAQCKVRQVLYGLSFTLCVSCILVKSLKILLAFQVKLELLKSLRRLYKPYLIICFCMLVQGANHTWWLILFSPHKRSIINNSTILEECDEGSYVAFGVVMGFIALLALVCFIFAFKGRKLPQKYNEAKFITFGMLVYLMAWVLFIPVYVTTAGKYLPAVEMAVILISNYSILCCHFFPKCYAILFRSMSNTRDDFMRNVYEYSKKSTRGLGDFSLPDASKSKESPYVISNIPCFFPKRTESEQSLEPTAPPASAWTMPRLTRKRTLSI</sequence>
<protein>
    <recommendedName>
        <fullName evidence="14">G-protein coupled receptor family C group 6 member A</fullName>
    </recommendedName>
</protein>
<keyword evidence="11" id="KW-0325">Glycoprotein</keyword>
<evidence type="ECO:0000256" key="13">
    <source>
        <dbReference type="ARBA" id="ARBA00038492"/>
    </source>
</evidence>
<dbReference type="GO" id="GO:0004930">
    <property type="term" value="F:G protein-coupled receptor activity"/>
    <property type="evidence" value="ECO:0007669"/>
    <property type="project" value="UniProtKB-KW"/>
</dbReference>
<keyword evidence="5 16" id="KW-0732">Signal</keyword>
<dbReference type="Pfam" id="PF00003">
    <property type="entry name" value="7tm_3"/>
    <property type="match status" value="1"/>
</dbReference>
<dbReference type="PROSITE" id="PS00980">
    <property type="entry name" value="G_PROTEIN_RECEP_F3_2"/>
    <property type="match status" value="1"/>
</dbReference>
<dbReference type="PRINTS" id="PR00248">
    <property type="entry name" value="GPCRMGR"/>
</dbReference>
<dbReference type="GO" id="GO:0050909">
    <property type="term" value="P:sensory perception of taste"/>
    <property type="evidence" value="ECO:0007669"/>
    <property type="project" value="UniProtKB-ARBA"/>
</dbReference>
<dbReference type="Bgee" id="ENSAMXG00000035245">
    <property type="expression patterns" value="Expressed in head kidney and 4 other cell types or tissues"/>
</dbReference>
<evidence type="ECO:0000256" key="16">
    <source>
        <dbReference type="SAM" id="SignalP"/>
    </source>
</evidence>
<dbReference type="PANTHER" id="PTHR24061:SF5">
    <property type="entry name" value="G-PROTEIN COUPLED RECEPTOR FAMILY C GROUP 6 MEMBER A"/>
    <property type="match status" value="1"/>
</dbReference>
<dbReference type="STRING" id="7994.ENSAMXP00000031544"/>
<comment type="similarity">
    <text evidence="13">Belongs to the G-protein coupled receptor 3 family. TAS1R subfamily.</text>
</comment>
<evidence type="ECO:0000256" key="4">
    <source>
        <dbReference type="ARBA" id="ARBA00022692"/>
    </source>
</evidence>
<feature type="transmembrane region" description="Helical" evidence="15">
    <location>
        <begin position="599"/>
        <end position="622"/>
    </location>
</feature>
<dbReference type="Pfam" id="PF01094">
    <property type="entry name" value="ANF_receptor"/>
    <property type="match status" value="1"/>
</dbReference>
<dbReference type="Pfam" id="PF07562">
    <property type="entry name" value="NCD3G"/>
    <property type="match status" value="1"/>
</dbReference>
<dbReference type="Gene3D" id="2.10.50.30">
    <property type="entry name" value="GPCR, family 3, nine cysteines domain"/>
    <property type="match status" value="1"/>
</dbReference>
<feature type="transmembrane region" description="Helical" evidence="15">
    <location>
        <begin position="675"/>
        <end position="696"/>
    </location>
</feature>
<feature type="transmembrane region" description="Helical" evidence="15">
    <location>
        <begin position="780"/>
        <end position="803"/>
    </location>
</feature>
<feature type="transmembrane region" description="Helical" evidence="15">
    <location>
        <begin position="752"/>
        <end position="774"/>
    </location>
</feature>
<dbReference type="FunFam" id="2.10.50.30:FF:000004">
    <property type="entry name" value="Taste receptor type 1 member 3-like protein"/>
    <property type="match status" value="1"/>
</dbReference>
<feature type="transmembrane region" description="Helical" evidence="15">
    <location>
        <begin position="716"/>
        <end position="740"/>
    </location>
</feature>
<keyword evidence="12" id="KW-0807">Transducer</keyword>
<keyword evidence="19" id="KW-1185">Reference proteome</keyword>
<dbReference type="FunFam" id="3.40.50.2300:FF:000016">
    <property type="entry name" value="Taste 1 receptor member 2"/>
    <property type="match status" value="1"/>
</dbReference>
<evidence type="ECO:0000256" key="10">
    <source>
        <dbReference type="ARBA" id="ARBA00023170"/>
    </source>
</evidence>
<evidence type="ECO:0000313" key="18">
    <source>
        <dbReference type="Ensembl" id="ENSAMXP00000031544.1"/>
    </source>
</evidence>
<dbReference type="GO" id="GO:0005886">
    <property type="term" value="C:plasma membrane"/>
    <property type="evidence" value="ECO:0007669"/>
    <property type="project" value="UniProtKB-SubCell"/>
</dbReference>
<evidence type="ECO:0000256" key="3">
    <source>
        <dbReference type="ARBA" id="ARBA00022475"/>
    </source>
</evidence>
<reference evidence="18" key="3">
    <citation type="submission" date="2025-08" db="UniProtKB">
        <authorList>
            <consortium name="Ensembl"/>
        </authorList>
    </citation>
    <scope>IDENTIFICATION</scope>
</reference>
<comment type="subcellular location">
    <subcellularLocation>
        <location evidence="1">Cell membrane</location>
        <topology evidence="1">Multi-pass membrane protein</topology>
    </subcellularLocation>
</comment>
<dbReference type="PROSITE" id="PS50259">
    <property type="entry name" value="G_PROTEIN_RECEP_F3_4"/>
    <property type="match status" value="1"/>
</dbReference>
<feature type="chain" id="PRO_5017416364" description="G-protein coupled receptor family C group 6 member A" evidence="16">
    <location>
        <begin position="22"/>
        <end position="893"/>
    </location>
</feature>
<feature type="transmembrane region" description="Helical" evidence="15">
    <location>
        <begin position="563"/>
        <end position="587"/>
    </location>
</feature>
<keyword evidence="9" id="KW-1015">Disulfide bond</keyword>
<dbReference type="InterPro" id="IPR001828">
    <property type="entry name" value="ANF_lig-bd_rcpt"/>
</dbReference>
<keyword evidence="3" id="KW-1003">Cell membrane</keyword>
<dbReference type="AlphaFoldDB" id="A0A3B1IQR0"/>
<proteinExistence type="inferred from homology"/>
<dbReference type="CTD" id="222545"/>
<evidence type="ECO:0000313" key="19">
    <source>
        <dbReference type="Proteomes" id="UP000018467"/>
    </source>
</evidence>
<evidence type="ECO:0000256" key="12">
    <source>
        <dbReference type="ARBA" id="ARBA00023224"/>
    </source>
</evidence>
<keyword evidence="10" id="KW-0675">Receptor</keyword>
<evidence type="ECO:0000256" key="1">
    <source>
        <dbReference type="ARBA" id="ARBA00004651"/>
    </source>
</evidence>
<comment type="subunit">
    <text evidence="2">Homodimer; disulfide-linked.</text>
</comment>
<evidence type="ECO:0000256" key="8">
    <source>
        <dbReference type="ARBA" id="ARBA00023136"/>
    </source>
</evidence>
<organism evidence="18 19">
    <name type="scientific">Astyanax mexicanus</name>
    <name type="common">Blind cave fish</name>
    <name type="synonym">Astyanax fasciatus mexicanus</name>
    <dbReference type="NCBI Taxonomy" id="7994"/>
    <lineage>
        <taxon>Eukaryota</taxon>
        <taxon>Metazoa</taxon>
        <taxon>Chordata</taxon>
        <taxon>Craniata</taxon>
        <taxon>Vertebrata</taxon>
        <taxon>Euteleostomi</taxon>
        <taxon>Actinopterygii</taxon>
        <taxon>Neopterygii</taxon>
        <taxon>Teleostei</taxon>
        <taxon>Ostariophysi</taxon>
        <taxon>Characiformes</taxon>
        <taxon>Characoidei</taxon>
        <taxon>Acestrorhamphidae</taxon>
        <taxon>Acestrorhamphinae</taxon>
        <taxon>Astyanax</taxon>
    </lineage>
</organism>
<keyword evidence="7" id="KW-0297">G-protein coupled receptor</keyword>
<evidence type="ECO:0000256" key="11">
    <source>
        <dbReference type="ARBA" id="ARBA00023180"/>
    </source>
</evidence>